<evidence type="ECO:0000256" key="1">
    <source>
        <dbReference type="ARBA" id="ARBA00008045"/>
    </source>
</evidence>
<dbReference type="InterPro" id="IPR002777">
    <property type="entry name" value="PFD_beta-like"/>
</dbReference>
<organism evidence="6 8">
    <name type="scientific">Bursaphelenchus xylophilus</name>
    <name type="common">Pinewood nematode worm</name>
    <name type="synonym">Aphelenchoides xylophilus</name>
    <dbReference type="NCBI Taxonomy" id="6326"/>
    <lineage>
        <taxon>Eukaryota</taxon>
        <taxon>Metazoa</taxon>
        <taxon>Ecdysozoa</taxon>
        <taxon>Nematoda</taxon>
        <taxon>Chromadorea</taxon>
        <taxon>Rhabditida</taxon>
        <taxon>Tylenchina</taxon>
        <taxon>Tylenchomorpha</taxon>
        <taxon>Aphelenchoidea</taxon>
        <taxon>Aphelenchoididae</taxon>
        <taxon>Bursaphelenchus</taxon>
    </lineage>
</organism>
<dbReference type="GO" id="GO:0051131">
    <property type="term" value="P:chaperone-mediated protein complex assembly"/>
    <property type="evidence" value="ECO:0007669"/>
    <property type="project" value="TreeGrafter"/>
</dbReference>
<evidence type="ECO:0000256" key="3">
    <source>
        <dbReference type="ARBA" id="ARBA00023186"/>
    </source>
</evidence>
<name>A0A1I7RRA6_BURXY</name>
<dbReference type="WBParaSite" id="BXY_0325300.1">
    <property type="protein sequence ID" value="BXY_0325300.1"/>
    <property type="gene ID" value="BXY_0325300"/>
</dbReference>
<comment type="similarity">
    <text evidence="1">Belongs to the prefoldin subunit beta family.</text>
</comment>
<dbReference type="eggNOG" id="KOG3478">
    <property type="taxonomic scope" value="Eukaryota"/>
</dbReference>
<evidence type="ECO:0000313" key="7">
    <source>
        <dbReference type="Proteomes" id="UP000659654"/>
    </source>
</evidence>
<dbReference type="Pfam" id="PF01920">
    <property type="entry name" value="Prefoldin_2"/>
    <property type="match status" value="1"/>
</dbReference>
<dbReference type="Proteomes" id="UP000095284">
    <property type="component" value="Unplaced"/>
</dbReference>
<sequence>MAALPKIEKELAAAAAKSAQLEKELGALHKQRTVLETQLTENKMVEDELKLLKEGETVFKLVGPTLLKQDSDEVKQNVDHRITHIKKGIETVEDNIKRSQKQMEEVRKTITELKTKQIKT</sequence>
<feature type="coiled-coil region" evidence="4">
    <location>
        <begin position="89"/>
        <end position="116"/>
    </location>
</feature>
<dbReference type="CDD" id="cd23161">
    <property type="entry name" value="Prefoldin_6"/>
    <property type="match status" value="1"/>
</dbReference>
<dbReference type="EMBL" id="CAJFDI010000006">
    <property type="protein sequence ID" value="CAD5234874.1"/>
    <property type="molecule type" value="Genomic_DNA"/>
</dbReference>
<dbReference type="Proteomes" id="UP000659654">
    <property type="component" value="Unassembled WGS sequence"/>
</dbReference>
<comment type="subunit">
    <text evidence="2">Heterohexamer of two PFD-alpha type and four PFD-beta type subunits.</text>
</comment>
<reference evidence="8" key="1">
    <citation type="submission" date="2016-11" db="UniProtKB">
        <authorList>
            <consortium name="WormBaseParasite"/>
        </authorList>
    </citation>
    <scope>IDENTIFICATION</scope>
</reference>
<dbReference type="SMR" id="A0A1I7RRA6"/>
<keyword evidence="3" id="KW-0143">Chaperone</keyword>
<reference evidence="5" key="2">
    <citation type="submission" date="2020-09" db="EMBL/GenBank/DDBJ databases">
        <authorList>
            <person name="Kikuchi T."/>
        </authorList>
    </citation>
    <scope>NUCLEOTIDE SEQUENCE</scope>
    <source>
        <strain evidence="5">Ka4C1</strain>
    </source>
</reference>
<evidence type="ECO:0000313" key="6">
    <source>
        <dbReference type="Proteomes" id="UP000095284"/>
    </source>
</evidence>
<dbReference type="GO" id="GO:0005737">
    <property type="term" value="C:cytoplasm"/>
    <property type="evidence" value="ECO:0007669"/>
    <property type="project" value="TreeGrafter"/>
</dbReference>
<dbReference type="GO" id="GO:0006457">
    <property type="term" value="P:protein folding"/>
    <property type="evidence" value="ECO:0007669"/>
    <property type="project" value="InterPro"/>
</dbReference>
<proteinExistence type="inferred from homology"/>
<gene>
    <name evidence="5" type="ORF">BXYJ_LOCUS14965</name>
</gene>
<dbReference type="PANTHER" id="PTHR21431:SF0">
    <property type="entry name" value="PREFOLDIN SUBUNIT 6"/>
    <property type="match status" value="1"/>
</dbReference>
<dbReference type="GO" id="GO:0016272">
    <property type="term" value="C:prefoldin complex"/>
    <property type="evidence" value="ECO:0007669"/>
    <property type="project" value="InterPro"/>
</dbReference>
<keyword evidence="7" id="KW-1185">Reference proteome</keyword>
<dbReference type="PANTHER" id="PTHR21431">
    <property type="entry name" value="PREFOLDIN SUBUNIT 6"/>
    <property type="match status" value="1"/>
</dbReference>
<dbReference type="AlphaFoldDB" id="A0A1I7RRA6"/>
<dbReference type="EMBL" id="CAJFCV020000006">
    <property type="protein sequence ID" value="CAG9130900.1"/>
    <property type="molecule type" value="Genomic_DNA"/>
</dbReference>
<evidence type="ECO:0000256" key="4">
    <source>
        <dbReference type="SAM" id="Coils"/>
    </source>
</evidence>
<dbReference type="Gene3D" id="1.10.287.370">
    <property type="match status" value="1"/>
</dbReference>
<accession>A0A1I7RRA6</accession>
<dbReference type="OrthoDB" id="248120at2759"/>
<evidence type="ECO:0000313" key="5">
    <source>
        <dbReference type="EMBL" id="CAD5234874.1"/>
    </source>
</evidence>
<evidence type="ECO:0000313" key="8">
    <source>
        <dbReference type="WBParaSite" id="BXY_0325300.1"/>
    </source>
</evidence>
<dbReference type="Proteomes" id="UP000582659">
    <property type="component" value="Unassembled WGS sequence"/>
</dbReference>
<keyword evidence="4" id="KW-0175">Coiled coil</keyword>
<dbReference type="SUPFAM" id="SSF46579">
    <property type="entry name" value="Prefoldin"/>
    <property type="match status" value="1"/>
</dbReference>
<evidence type="ECO:0000256" key="2">
    <source>
        <dbReference type="ARBA" id="ARBA00011695"/>
    </source>
</evidence>
<dbReference type="GO" id="GO:0051087">
    <property type="term" value="F:protein-folding chaperone binding"/>
    <property type="evidence" value="ECO:0007669"/>
    <property type="project" value="TreeGrafter"/>
</dbReference>
<feature type="coiled-coil region" evidence="4">
    <location>
        <begin position="4"/>
        <end position="31"/>
    </location>
</feature>
<protein>
    <submittedName>
        <fullName evidence="5">(pine wood nematode) hypothetical protein</fullName>
    </submittedName>
</protein>
<dbReference type="InterPro" id="IPR009053">
    <property type="entry name" value="Prefoldin"/>
</dbReference>
<dbReference type="GO" id="GO:0051082">
    <property type="term" value="F:unfolded protein binding"/>
    <property type="evidence" value="ECO:0007669"/>
    <property type="project" value="InterPro"/>
</dbReference>